<feature type="compositionally biased region" description="Low complexity" evidence="1">
    <location>
        <begin position="195"/>
        <end position="206"/>
    </location>
</feature>
<dbReference type="InterPro" id="IPR016047">
    <property type="entry name" value="M23ase_b-sheet_dom"/>
</dbReference>
<keyword evidence="4" id="KW-1185">Reference proteome</keyword>
<dbReference type="EMBL" id="BAEH01000071">
    <property type="protein sequence ID" value="GAB18973.1"/>
    <property type="molecule type" value="Genomic_DNA"/>
</dbReference>
<evidence type="ECO:0000256" key="1">
    <source>
        <dbReference type="SAM" id="MobiDB-lite"/>
    </source>
</evidence>
<name>H0R1M2_9ACTN</name>
<comment type="caution">
    <text evidence="3">The sequence shown here is derived from an EMBL/GenBank/DDBJ whole genome shotgun (WGS) entry which is preliminary data.</text>
</comment>
<feature type="region of interest" description="Disordered" evidence="1">
    <location>
        <begin position="104"/>
        <end position="163"/>
    </location>
</feature>
<feature type="compositionally biased region" description="Basic and acidic residues" evidence="1">
    <location>
        <begin position="1"/>
        <end position="17"/>
    </location>
</feature>
<proteinExistence type="predicted"/>
<organism evidence="3 4">
    <name type="scientific">Gordonia effusa NBRC 100432</name>
    <dbReference type="NCBI Taxonomy" id="1077974"/>
    <lineage>
        <taxon>Bacteria</taxon>
        <taxon>Bacillati</taxon>
        <taxon>Actinomycetota</taxon>
        <taxon>Actinomycetes</taxon>
        <taxon>Mycobacteriales</taxon>
        <taxon>Gordoniaceae</taxon>
        <taxon>Gordonia</taxon>
    </lineage>
</organism>
<dbReference type="STRING" id="1077974.GOEFS_071_00170"/>
<evidence type="ECO:0000259" key="2">
    <source>
        <dbReference type="Pfam" id="PF01551"/>
    </source>
</evidence>
<evidence type="ECO:0000313" key="3">
    <source>
        <dbReference type="EMBL" id="GAB18973.1"/>
    </source>
</evidence>
<dbReference type="AlphaFoldDB" id="H0R1M2"/>
<feature type="region of interest" description="Disordered" evidence="1">
    <location>
        <begin position="191"/>
        <end position="223"/>
    </location>
</feature>
<dbReference type="SUPFAM" id="SSF51261">
    <property type="entry name" value="Duplicated hybrid motif"/>
    <property type="match status" value="1"/>
</dbReference>
<dbReference type="CDD" id="cd12797">
    <property type="entry name" value="M23_peptidase"/>
    <property type="match status" value="1"/>
</dbReference>
<sequence length="388" mass="40874">MRKEECRALPLREDARSATRNPRTGGFAQISGNEVTTIIPVDEYDPEFADLQYSRWEQANAPYATVIDAAALTRGGTRPTTSEITQDILIPESEFSDDLATATHRGSLRTTHDIPEIPSTYEDDSDFREVGFEEVDTPRPFRTKSPSPRRGGGKHRITAPPTSLKGGRAALVAIAAGAAVAAATQIVATNDDDAPSPASAPVDPASTVADTGPGVAPAASGSDMSNFTDQLGVGKTLAAAQQAAENLARRPMFATPIPLGIYQFTSCFCDRWGSFHGGIDMAAPLGTPIHAATDGVVIEAGPASGYGNWVQVKAADGTVTMYGHMASSGVLVQKGQRVTAGDVIALVGSEGFSTGPHLHFEVWKNGTTKIDPMPWLAQHGVRLSNYTG</sequence>
<reference evidence="3 4" key="1">
    <citation type="submission" date="2011-12" db="EMBL/GenBank/DDBJ databases">
        <title>Whole genome shotgun sequence of Gordonia effusa NBRC 100432.</title>
        <authorList>
            <person name="Yoshida I."/>
            <person name="Takarada H."/>
            <person name="Hosoyama A."/>
            <person name="Tsuchikane K."/>
            <person name="Katsumata H."/>
            <person name="Yamazaki S."/>
            <person name="Fujita N."/>
        </authorList>
    </citation>
    <scope>NUCLEOTIDE SEQUENCE [LARGE SCALE GENOMIC DNA]</scope>
    <source>
        <strain evidence="3 4">NBRC 100432</strain>
    </source>
</reference>
<dbReference type="InterPro" id="IPR011055">
    <property type="entry name" value="Dup_hybrid_motif"/>
</dbReference>
<dbReference type="PANTHER" id="PTHR21666:SF270">
    <property type="entry name" value="MUREIN HYDROLASE ACTIVATOR ENVC"/>
    <property type="match status" value="1"/>
</dbReference>
<dbReference type="InterPro" id="IPR050570">
    <property type="entry name" value="Cell_wall_metabolism_enzyme"/>
</dbReference>
<dbReference type="eggNOG" id="COG0739">
    <property type="taxonomic scope" value="Bacteria"/>
</dbReference>
<protein>
    <submittedName>
        <fullName evidence="3">Peptidase M23 family protein</fullName>
    </submittedName>
</protein>
<gene>
    <name evidence="3" type="ORF">GOEFS_071_00170</name>
</gene>
<evidence type="ECO:0000313" key="4">
    <source>
        <dbReference type="Proteomes" id="UP000035034"/>
    </source>
</evidence>
<dbReference type="PANTHER" id="PTHR21666">
    <property type="entry name" value="PEPTIDASE-RELATED"/>
    <property type="match status" value="1"/>
</dbReference>
<feature type="domain" description="M23ase beta-sheet core" evidence="2">
    <location>
        <begin position="275"/>
        <end position="372"/>
    </location>
</feature>
<dbReference type="Gene3D" id="2.70.70.10">
    <property type="entry name" value="Glucose Permease (Domain IIA)"/>
    <property type="match status" value="1"/>
</dbReference>
<accession>H0R1M2</accession>
<feature type="compositionally biased region" description="Basic and acidic residues" evidence="1">
    <location>
        <begin position="127"/>
        <end position="139"/>
    </location>
</feature>
<dbReference type="GO" id="GO:0004222">
    <property type="term" value="F:metalloendopeptidase activity"/>
    <property type="evidence" value="ECO:0007669"/>
    <property type="project" value="TreeGrafter"/>
</dbReference>
<dbReference type="Proteomes" id="UP000035034">
    <property type="component" value="Unassembled WGS sequence"/>
</dbReference>
<feature type="region of interest" description="Disordered" evidence="1">
    <location>
        <begin position="1"/>
        <end position="28"/>
    </location>
</feature>
<dbReference type="Pfam" id="PF01551">
    <property type="entry name" value="Peptidase_M23"/>
    <property type="match status" value="1"/>
</dbReference>